<evidence type="ECO:0000313" key="1">
    <source>
        <dbReference type="EMBL" id="MPN19109.1"/>
    </source>
</evidence>
<dbReference type="InterPro" id="IPR036249">
    <property type="entry name" value="Thioredoxin-like_sf"/>
</dbReference>
<accession>A0A645FZQ4</accession>
<comment type="caution">
    <text evidence="1">The sequence shown here is derived from an EMBL/GenBank/DDBJ whole genome shotgun (WGS) entry which is preliminary data.</text>
</comment>
<dbReference type="Gene3D" id="3.40.30.10">
    <property type="entry name" value="Glutaredoxin"/>
    <property type="match status" value="1"/>
</dbReference>
<name>A0A645FZQ4_9ZZZZ</name>
<reference evidence="1" key="1">
    <citation type="submission" date="2019-08" db="EMBL/GenBank/DDBJ databases">
        <authorList>
            <person name="Kucharzyk K."/>
            <person name="Murdoch R.W."/>
            <person name="Higgins S."/>
            <person name="Loffler F."/>
        </authorList>
    </citation>
    <scope>NUCLEOTIDE SEQUENCE</scope>
</reference>
<dbReference type="EMBL" id="VSSQ01066603">
    <property type="protein sequence ID" value="MPN19109.1"/>
    <property type="molecule type" value="Genomic_DNA"/>
</dbReference>
<dbReference type="AlphaFoldDB" id="A0A645FZQ4"/>
<proteinExistence type="predicted"/>
<sequence length="43" mass="4937">MARLDINTKAPDFMLPDLNGKVFQLSEYIGKKHVLVVFNRGFI</sequence>
<dbReference type="SUPFAM" id="SSF52833">
    <property type="entry name" value="Thioredoxin-like"/>
    <property type="match status" value="1"/>
</dbReference>
<organism evidence="1">
    <name type="scientific">bioreactor metagenome</name>
    <dbReference type="NCBI Taxonomy" id="1076179"/>
    <lineage>
        <taxon>unclassified sequences</taxon>
        <taxon>metagenomes</taxon>
        <taxon>ecological metagenomes</taxon>
    </lineage>
</organism>
<protein>
    <submittedName>
        <fullName evidence="1">Uncharacterized protein</fullName>
    </submittedName>
</protein>
<gene>
    <name evidence="1" type="ORF">SDC9_166475</name>
</gene>